<comment type="caution">
    <text evidence="10">The sequence shown here is derived from an EMBL/GenBank/DDBJ whole genome shotgun (WGS) entry which is preliminary data.</text>
</comment>
<dbReference type="EMBL" id="LMTZ01000167">
    <property type="protein sequence ID" value="KST61936.1"/>
    <property type="molecule type" value="Genomic_DNA"/>
</dbReference>
<keyword evidence="7 9" id="KW-0472">Membrane</keyword>
<evidence type="ECO:0000256" key="4">
    <source>
        <dbReference type="ARBA" id="ARBA00022692"/>
    </source>
</evidence>
<evidence type="ECO:0000256" key="9">
    <source>
        <dbReference type="SAM" id="Phobius"/>
    </source>
</evidence>
<evidence type="ECO:0000256" key="6">
    <source>
        <dbReference type="ARBA" id="ARBA00022989"/>
    </source>
</evidence>
<feature type="transmembrane region" description="Helical" evidence="9">
    <location>
        <begin position="156"/>
        <end position="179"/>
    </location>
</feature>
<dbReference type="GO" id="GO:0005886">
    <property type="term" value="C:plasma membrane"/>
    <property type="evidence" value="ECO:0007669"/>
    <property type="project" value="UniProtKB-SubCell"/>
</dbReference>
<keyword evidence="4 9" id="KW-0812">Transmembrane</keyword>
<feature type="transmembrane region" description="Helical" evidence="9">
    <location>
        <begin position="346"/>
        <end position="364"/>
    </location>
</feature>
<dbReference type="Pfam" id="PF02653">
    <property type="entry name" value="BPD_transp_2"/>
    <property type="match status" value="1"/>
</dbReference>
<evidence type="ECO:0000256" key="8">
    <source>
        <dbReference type="ARBA" id="ARBA00037998"/>
    </source>
</evidence>
<dbReference type="AlphaFoldDB" id="A0A0V7ZBQ7"/>
<dbReference type="RefSeq" id="WP_027846800.1">
    <property type="nucleotide sequence ID" value="NZ_LMTZ01000167.1"/>
</dbReference>
<dbReference type="Proteomes" id="UP000053372">
    <property type="component" value="Unassembled WGS sequence"/>
</dbReference>
<reference evidence="10 11" key="1">
    <citation type="journal article" date="2015" name="Genome Announc.">
        <title>Draft Genome of the Euendolithic (true boring) Cyanobacterium Mastigocoleus testarum strain BC008.</title>
        <authorList>
            <person name="Guida B.S."/>
            <person name="Garcia-Pichel F."/>
        </authorList>
    </citation>
    <scope>NUCLEOTIDE SEQUENCE [LARGE SCALE GENOMIC DNA]</scope>
    <source>
        <strain evidence="10 11">BC008</strain>
    </source>
</reference>
<gene>
    <name evidence="10" type="ORF">BC008_07790</name>
</gene>
<dbReference type="GO" id="GO:0006865">
    <property type="term" value="P:amino acid transport"/>
    <property type="evidence" value="ECO:0007669"/>
    <property type="project" value="UniProtKB-KW"/>
</dbReference>
<evidence type="ECO:0000256" key="1">
    <source>
        <dbReference type="ARBA" id="ARBA00004651"/>
    </source>
</evidence>
<feature type="transmembrane region" description="Helical" evidence="9">
    <location>
        <begin position="285"/>
        <end position="307"/>
    </location>
</feature>
<dbReference type="GO" id="GO:0022857">
    <property type="term" value="F:transmembrane transporter activity"/>
    <property type="evidence" value="ECO:0007669"/>
    <property type="project" value="InterPro"/>
</dbReference>
<accession>A0A0V7ZBQ7</accession>
<sequence>MLASFLDVLFNGISTGSVLLIAALGLAIIFGLMGVINMAHGELMMLGAYTTFIVQNVCKELGGIWFESYIFFAIVTAFLLTAVFGLILEKGIIRYLYGRPLETLLATWGVSLILKQFVRSVNWVLFIGISLFCLLFFGGLWILNSRFNSHFNFIRFRSWVIGLLFSLSLAVSFTTANFFSQTYKLSVNQPWFGAQNVDVTAPTWLQEGLNFSELNIPVWLKEDWGLGTLYFPYTRIFIIFLTIVCVTGIYLFLQRSRWGLRIRAVTQNRDMSACLGIPTETVDGITFALGSGLAGIAGAAISLLGSVGPNTGQNYIIDTFMVVVVGGVGNFLGSIIAALGIGTANFLIASGTLTFLFAPIPPLVDFFKFFSTTSMAKVMVFGLIITFLQWKPTGIFAQKGRNVEL</sequence>
<evidence type="ECO:0000256" key="3">
    <source>
        <dbReference type="ARBA" id="ARBA00022475"/>
    </source>
</evidence>
<dbReference type="PANTHER" id="PTHR11795:SF447">
    <property type="entry name" value="ABC TRANSPORTER PERMEASE PROTEIN"/>
    <property type="match status" value="1"/>
</dbReference>
<dbReference type="PANTHER" id="PTHR11795">
    <property type="entry name" value="BRANCHED-CHAIN AMINO ACID TRANSPORT SYSTEM PERMEASE PROTEIN LIVH"/>
    <property type="match status" value="1"/>
</dbReference>
<evidence type="ECO:0000313" key="10">
    <source>
        <dbReference type="EMBL" id="KST61936.1"/>
    </source>
</evidence>
<evidence type="ECO:0000256" key="7">
    <source>
        <dbReference type="ARBA" id="ARBA00023136"/>
    </source>
</evidence>
<evidence type="ECO:0000256" key="2">
    <source>
        <dbReference type="ARBA" id="ARBA00022448"/>
    </source>
</evidence>
<keyword evidence="6 9" id="KW-1133">Transmembrane helix</keyword>
<feature type="transmembrane region" description="Helical" evidence="9">
    <location>
        <begin position="12"/>
        <end position="36"/>
    </location>
</feature>
<dbReference type="InterPro" id="IPR052157">
    <property type="entry name" value="BCAA_transport_permease"/>
</dbReference>
<feature type="transmembrane region" description="Helical" evidence="9">
    <location>
        <begin position="100"/>
        <end position="117"/>
    </location>
</feature>
<dbReference type="InterPro" id="IPR001851">
    <property type="entry name" value="ABC_transp_permease"/>
</dbReference>
<evidence type="ECO:0000313" key="11">
    <source>
        <dbReference type="Proteomes" id="UP000053372"/>
    </source>
</evidence>
<feature type="transmembrane region" description="Helical" evidence="9">
    <location>
        <begin position="319"/>
        <end position="339"/>
    </location>
</feature>
<keyword evidence="11" id="KW-1185">Reference proteome</keyword>
<comment type="similarity">
    <text evidence="8">Belongs to the binding-protein-dependent transport system permease family. LivHM subfamily.</text>
</comment>
<dbReference type="InterPro" id="IPR017779">
    <property type="entry name" value="ABC_UrtB_bac"/>
</dbReference>
<feature type="transmembrane region" description="Helical" evidence="9">
    <location>
        <begin position="123"/>
        <end position="144"/>
    </location>
</feature>
<proteinExistence type="inferred from homology"/>
<keyword evidence="2" id="KW-0813">Transport</keyword>
<comment type="subcellular location">
    <subcellularLocation>
        <location evidence="1">Cell membrane</location>
        <topology evidence="1">Multi-pass membrane protein</topology>
    </subcellularLocation>
</comment>
<evidence type="ECO:0000256" key="5">
    <source>
        <dbReference type="ARBA" id="ARBA00022970"/>
    </source>
</evidence>
<feature type="transmembrane region" description="Helical" evidence="9">
    <location>
        <begin position="230"/>
        <end position="253"/>
    </location>
</feature>
<dbReference type="CDD" id="cd06582">
    <property type="entry name" value="TM_PBP1_LivH_like"/>
    <property type="match status" value="1"/>
</dbReference>
<protein>
    <submittedName>
        <fullName evidence="10">Branched-chain amino acid ABC transporter</fullName>
    </submittedName>
</protein>
<dbReference type="NCBIfam" id="TIGR03409">
    <property type="entry name" value="urea_trans_UrtB"/>
    <property type="match status" value="1"/>
</dbReference>
<organism evidence="10 11">
    <name type="scientific">Mastigocoleus testarum BC008</name>
    <dbReference type="NCBI Taxonomy" id="371196"/>
    <lineage>
        <taxon>Bacteria</taxon>
        <taxon>Bacillati</taxon>
        <taxon>Cyanobacteriota</taxon>
        <taxon>Cyanophyceae</taxon>
        <taxon>Nostocales</taxon>
        <taxon>Hapalosiphonaceae</taxon>
        <taxon>Mastigocoleus</taxon>
    </lineage>
</organism>
<name>A0A0V7ZBQ7_9CYAN</name>
<feature type="transmembrane region" description="Helical" evidence="9">
    <location>
        <begin position="370"/>
        <end position="390"/>
    </location>
</feature>
<keyword evidence="5" id="KW-0029">Amino-acid transport</keyword>
<keyword evidence="3" id="KW-1003">Cell membrane</keyword>
<feature type="transmembrane region" description="Helical" evidence="9">
    <location>
        <begin position="69"/>
        <end position="88"/>
    </location>
</feature>
<dbReference type="OrthoDB" id="9807115at2"/>